<dbReference type="PANTHER" id="PTHR37422:SF13">
    <property type="entry name" value="LIPOPOLYSACCHARIDE BIOSYNTHESIS PROTEIN PA4999-RELATED"/>
    <property type="match status" value="1"/>
</dbReference>
<dbReference type="OrthoDB" id="4761096at2"/>
<evidence type="ECO:0000313" key="4">
    <source>
        <dbReference type="Proteomes" id="UP000277094"/>
    </source>
</evidence>
<keyword evidence="2" id="KW-0472">Membrane</keyword>
<protein>
    <recommendedName>
        <fullName evidence="5">O-antigen ligase domain-containing protein</fullName>
    </recommendedName>
</protein>
<feature type="transmembrane region" description="Helical" evidence="2">
    <location>
        <begin position="156"/>
        <end position="176"/>
    </location>
</feature>
<feature type="transmembrane region" description="Helical" evidence="2">
    <location>
        <begin position="103"/>
        <end position="126"/>
    </location>
</feature>
<feature type="transmembrane region" description="Helical" evidence="2">
    <location>
        <begin position="340"/>
        <end position="360"/>
    </location>
</feature>
<organism evidence="3 4">
    <name type="scientific">Nocardioides marmorisolisilvae</name>
    <dbReference type="NCBI Taxonomy" id="1542737"/>
    <lineage>
        <taxon>Bacteria</taxon>
        <taxon>Bacillati</taxon>
        <taxon>Actinomycetota</taxon>
        <taxon>Actinomycetes</taxon>
        <taxon>Propionibacteriales</taxon>
        <taxon>Nocardioidaceae</taxon>
        <taxon>Nocardioides</taxon>
    </lineage>
</organism>
<dbReference type="EMBL" id="RJSG01000003">
    <property type="protein sequence ID" value="RNL77497.1"/>
    <property type="molecule type" value="Genomic_DNA"/>
</dbReference>
<feature type="transmembrane region" description="Helical" evidence="2">
    <location>
        <begin position="132"/>
        <end position="149"/>
    </location>
</feature>
<dbReference type="RefSeq" id="WP_123235086.1">
    <property type="nucleotide sequence ID" value="NZ_RJSG01000003.1"/>
</dbReference>
<dbReference type="AlphaFoldDB" id="A0A3N0DPC0"/>
<evidence type="ECO:0000313" key="3">
    <source>
        <dbReference type="EMBL" id="RNL77497.1"/>
    </source>
</evidence>
<comment type="caution">
    <text evidence="3">The sequence shown here is derived from an EMBL/GenBank/DDBJ whole genome shotgun (WGS) entry which is preliminary data.</text>
</comment>
<sequence>MKGPIATFVGLGVLLMLLIVGLTPNSLIAAIAAVILAVGLTALVGFGPEKMGIGLMVLGMALAPLNALSITGNVTFSDLCFVLGFGLLLPRMLARGRPKLPPLYLIGVTILFVGGIVSSLLVPGVLASLGGFLRVVAAAVILVFIMNVVHPSVKLVDAFAWAYVGGQIISTLYSVAKGAAGTAQGRAIGLTTQPNFYGLGGQLAYALLIYLFYRVNPKHRWIVIGAMVPVGYSVLNSGSRASLLCCAIVTIVWPIVERSAMTWYVVISGAFLAAIGGEVALRALGQTTTLDRLTGNISAQYSDQAREQLLNDGFDLFWKHPIQGNGWATVLLYHNAYLEVAVAGGVLTLVGFVLIIASLIKPLFQNGPPNRLAYAGLSYAAFGMIGPTLYDRIVWAVLCLILVTYDQHPDEVEPEPEPEPVAKRSLRGPRRGFDLRGDALPTTLDGEPVNRPTA</sequence>
<dbReference type="Proteomes" id="UP000277094">
    <property type="component" value="Unassembled WGS sequence"/>
</dbReference>
<name>A0A3N0DPC0_9ACTN</name>
<feature type="transmembrane region" description="Helical" evidence="2">
    <location>
        <begin position="196"/>
        <end position="213"/>
    </location>
</feature>
<keyword evidence="4" id="KW-1185">Reference proteome</keyword>
<proteinExistence type="predicted"/>
<feature type="transmembrane region" description="Helical" evidence="2">
    <location>
        <begin position="28"/>
        <end position="46"/>
    </location>
</feature>
<keyword evidence="2" id="KW-1133">Transmembrane helix</keyword>
<dbReference type="PANTHER" id="PTHR37422">
    <property type="entry name" value="TEICHURONIC ACID BIOSYNTHESIS PROTEIN TUAE"/>
    <property type="match status" value="1"/>
</dbReference>
<feature type="transmembrane region" description="Helical" evidence="2">
    <location>
        <begin position="241"/>
        <end position="256"/>
    </location>
</feature>
<evidence type="ECO:0000256" key="1">
    <source>
        <dbReference type="SAM" id="MobiDB-lite"/>
    </source>
</evidence>
<gene>
    <name evidence="3" type="ORF">EFL95_15845</name>
</gene>
<feature type="transmembrane region" description="Helical" evidence="2">
    <location>
        <begin position="263"/>
        <end position="284"/>
    </location>
</feature>
<keyword evidence="2" id="KW-0812">Transmembrane</keyword>
<evidence type="ECO:0008006" key="5">
    <source>
        <dbReference type="Google" id="ProtNLM"/>
    </source>
</evidence>
<reference evidence="3 4" key="1">
    <citation type="submission" date="2018-11" db="EMBL/GenBank/DDBJ databases">
        <authorList>
            <person name="Li F."/>
        </authorList>
    </citation>
    <scope>NUCLEOTIDE SEQUENCE [LARGE SCALE GENOMIC DNA]</scope>
    <source>
        <strain evidence="3 4">KIS18-7</strain>
    </source>
</reference>
<evidence type="ECO:0000256" key="2">
    <source>
        <dbReference type="SAM" id="Phobius"/>
    </source>
</evidence>
<feature type="transmembrane region" description="Helical" evidence="2">
    <location>
        <begin position="76"/>
        <end position="94"/>
    </location>
</feature>
<dbReference type="InterPro" id="IPR051533">
    <property type="entry name" value="WaaL-like"/>
</dbReference>
<feature type="region of interest" description="Disordered" evidence="1">
    <location>
        <begin position="410"/>
        <end position="454"/>
    </location>
</feature>
<feature type="transmembrane region" description="Helical" evidence="2">
    <location>
        <begin position="5"/>
        <end position="22"/>
    </location>
</feature>
<accession>A0A3N0DPC0</accession>